<keyword evidence="5" id="KW-0449">Lipoprotein</keyword>
<dbReference type="PROSITE" id="PS51257">
    <property type="entry name" value="PROKAR_LIPOPROTEIN"/>
    <property type="match status" value="1"/>
</dbReference>
<evidence type="ECO:0000256" key="2">
    <source>
        <dbReference type="ARBA" id="ARBA00022729"/>
    </source>
</evidence>
<name>A0A6B1D5P7_9CHLR</name>
<dbReference type="InterPro" id="IPR006311">
    <property type="entry name" value="TAT_signal"/>
</dbReference>
<feature type="signal peptide" evidence="6">
    <location>
        <begin position="1"/>
        <end position="26"/>
    </location>
</feature>
<gene>
    <name evidence="7" type="ORF">F4X14_09685</name>
</gene>
<dbReference type="EMBL" id="VXMH01000048">
    <property type="protein sequence ID" value="MYC95231.1"/>
    <property type="molecule type" value="Genomic_DNA"/>
</dbReference>
<dbReference type="Gene3D" id="3.40.190.10">
    <property type="entry name" value="Periplasmic binding protein-like II"/>
    <property type="match status" value="1"/>
</dbReference>
<evidence type="ECO:0000256" key="3">
    <source>
        <dbReference type="ARBA" id="ARBA00023136"/>
    </source>
</evidence>
<dbReference type="PANTHER" id="PTHR43649:SF33">
    <property type="entry name" value="POLYGALACTURONAN_RHAMNOGALACTURONAN-BINDING PROTEIN YTCQ"/>
    <property type="match status" value="1"/>
</dbReference>
<reference evidence="7" key="1">
    <citation type="submission" date="2019-09" db="EMBL/GenBank/DDBJ databases">
        <title>Characterisation of the sponge microbiome using genome-centric metagenomics.</title>
        <authorList>
            <person name="Engelberts J.P."/>
            <person name="Robbins S.J."/>
            <person name="De Goeij J.M."/>
            <person name="Aranda M."/>
            <person name="Bell S.C."/>
            <person name="Webster N.S."/>
        </authorList>
    </citation>
    <scope>NUCLEOTIDE SEQUENCE</scope>
    <source>
        <strain evidence="7">SB0661_bin_32</strain>
    </source>
</reference>
<evidence type="ECO:0000313" key="7">
    <source>
        <dbReference type="EMBL" id="MYC95231.1"/>
    </source>
</evidence>
<protein>
    <submittedName>
        <fullName evidence="7">Extracellular solute-binding protein</fullName>
    </submittedName>
</protein>
<keyword evidence="1" id="KW-1003">Cell membrane</keyword>
<comment type="caution">
    <text evidence="7">The sequence shown here is derived from an EMBL/GenBank/DDBJ whole genome shotgun (WGS) entry which is preliminary data.</text>
</comment>
<evidence type="ECO:0000256" key="6">
    <source>
        <dbReference type="SAM" id="SignalP"/>
    </source>
</evidence>
<dbReference type="InterPro" id="IPR050490">
    <property type="entry name" value="Bact_solute-bd_prot1"/>
</dbReference>
<evidence type="ECO:0000256" key="1">
    <source>
        <dbReference type="ARBA" id="ARBA00022475"/>
    </source>
</evidence>
<organism evidence="7">
    <name type="scientific">Caldilineaceae bacterium SB0661_bin_32</name>
    <dbReference type="NCBI Taxonomy" id="2605255"/>
    <lineage>
        <taxon>Bacteria</taxon>
        <taxon>Bacillati</taxon>
        <taxon>Chloroflexota</taxon>
        <taxon>Caldilineae</taxon>
        <taxon>Caldilineales</taxon>
        <taxon>Caldilineaceae</taxon>
    </lineage>
</organism>
<keyword evidence="2 6" id="KW-0732">Signal</keyword>
<dbReference type="AlphaFoldDB" id="A0A6B1D5P7"/>
<sequence length="441" mass="48188">MSMQQKVTRRDVLRTAGLGTAGLALAACAAPVAPAGGDSAADSAAAPAQEPVNVTLISWWNHPFRDLLPAFNDLHPDIQVEFIDSGTGYNEKVMTAMVSGSELTDIIGSQDSNLQLWAATGGLADISDYMEPHEDRIVPYKLTLGVYEGKNYGVPWDGSPCLMYYRRDIAEEYGFDPNTVSSYDDWLAMGEELSAASDGEVRLAGVAKNDFFPWVSWTWQLGGGIYDLEEQNVICDQPEAVRTLEFFKTYWDSDATFQNHNNWEIRGASWKDGSVAFFPGAIWVAGIVLSAAPETAGLWGVSQLPAWMEGGSRAFTYGGSQLCLLDSSKNKQEAFTFLEYSQLSQAGQEVLWTSGDLFPVLKEATDWPILNEPVDFYGGQVALRMYAEVNSAVNPYIFGEGWSEAWDILGQTQGRVLDGEIGTEEALAAAAQEIRELQGLG</sequence>
<dbReference type="PROSITE" id="PS51318">
    <property type="entry name" value="TAT"/>
    <property type="match status" value="1"/>
</dbReference>
<evidence type="ECO:0000256" key="5">
    <source>
        <dbReference type="ARBA" id="ARBA00023288"/>
    </source>
</evidence>
<keyword evidence="4" id="KW-0564">Palmitate</keyword>
<dbReference type="Pfam" id="PF01547">
    <property type="entry name" value="SBP_bac_1"/>
    <property type="match status" value="1"/>
</dbReference>
<dbReference type="InterPro" id="IPR006059">
    <property type="entry name" value="SBP"/>
</dbReference>
<keyword evidence="3" id="KW-0472">Membrane</keyword>
<evidence type="ECO:0000256" key="4">
    <source>
        <dbReference type="ARBA" id="ARBA00023139"/>
    </source>
</evidence>
<dbReference type="SUPFAM" id="SSF53850">
    <property type="entry name" value="Periplasmic binding protein-like II"/>
    <property type="match status" value="1"/>
</dbReference>
<accession>A0A6B1D5P7</accession>
<feature type="chain" id="PRO_5025469539" evidence="6">
    <location>
        <begin position="27"/>
        <end position="441"/>
    </location>
</feature>
<proteinExistence type="predicted"/>
<dbReference type="PANTHER" id="PTHR43649">
    <property type="entry name" value="ARABINOSE-BINDING PROTEIN-RELATED"/>
    <property type="match status" value="1"/>
</dbReference>